<feature type="transmembrane region" description="Helical" evidence="6">
    <location>
        <begin position="60"/>
        <end position="81"/>
    </location>
</feature>
<comment type="subcellular location">
    <subcellularLocation>
        <location evidence="1">Membrane</location>
        <topology evidence="1">Multi-pass membrane protein</topology>
    </subcellularLocation>
</comment>
<keyword evidence="2" id="KW-1003">Cell membrane</keyword>
<keyword evidence="5 6" id="KW-0472">Membrane</keyword>
<keyword evidence="8" id="KW-1185">Reference proteome</keyword>
<dbReference type="Pfam" id="PF02361">
    <property type="entry name" value="CbiQ"/>
    <property type="match status" value="1"/>
</dbReference>
<evidence type="ECO:0000256" key="3">
    <source>
        <dbReference type="ARBA" id="ARBA00022692"/>
    </source>
</evidence>
<keyword evidence="3 6" id="KW-0812">Transmembrane</keyword>
<gene>
    <name evidence="7" type="ORF">P9989_18230</name>
</gene>
<evidence type="ECO:0000256" key="1">
    <source>
        <dbReference type="ARBA" id="ARBA00004141"/>
    </source>
</evidence>
<dbReference type="PANTHER" id="PTHR34857">
    <property type="entry name" value="SLL0384 PROTEIN"/>
    <property type="match status" value="1"/>
</dbReference>
<reference evidence="7 8" key="1">
    <citation type="submission" date="2023-04" db="EMBL/GenBank/DDBJ databases">
        <title>Genome sequence of Halobacillus naozhouensis KACC 21980.</title>
        <authorList>
            <person name="Kim S."/>
            <person name="Heo J."/>
            <person name="Kwon S.-W."/>
        </authorList>
    </citation>
    <scope>NUCLEOTIDE SEQUENCE [LARGE SCALE GENOMIC DNA]</scope>
    <source>
        <strain evidence="7 8">KCTC 13234</strain>
    </source>
</reference>
<feature type="transmembrane region" description="Helical" evidence="6">
    <location>
        <begin position="234"/>
        <end position="254"/>
    </location>
</feature>
<organism evidence="7 8">
    <name type="scientific">Halobacillus naozhouensis</name>
    <dbReference type="NCBI Taxonomy" id="554880"/>
    <lineage>
        <taxon>Bacteria</taxon>
        <taxon>Bacillati</taxon>
        <taxon>Bacillota</taxon>
        <taxon>Bacilli</taxon>
        <taxon>Bacillales</taxon>
        <taxon>Bacillaceae</taxon>
        <taxon>Halobacillus</taxon>
    </lineage>
</organism>
<feature type="transmembrane region" description="Helical" evidence="6">
    <location>
        <begin position="266"/>
        <end position="286"/>
    </location>
</feature>
<dbReference type="EMBL" id="CP121671">
    <property type="protein sequence ID" value="WFT74274.1"/>
    <property type="molecule type" value="Genomic_DNA"/>
</dbReference>
<feature type="transmembrane region" description="Helical" evidence="6">
    <location>
        <begin position="102"/>
        <end position="125"/>
    </location>
</feature>
<dbReference type="CDD" id="cd16914">
    <property type="entry name" value="EcfT"/>
    <property type="match status" value="1"/>
</dbReference>
<dbReference type="RefSeq" id="WP_283076275.1">
    <property type="nucleotide sequence ID" value="NZ_CP121671.1"/>
</dbReference>
<evidence type="ECO:0000256" key="5">
    <source>
        <dbReference type="ARBA" id="ARBA00023136"/>
    </source>
</evidence>
<name>A0ABY8IYK6_9BACI</name>
<feature type="transmembrane region" description="Helical" evidence="6">
    <location>
        <begin position="21"/>
        <end position="48"/>
    </location>
</feature>
<proteinExistence type="predicted"/>
<accession>A0ABY8IYK6</accession>
<dbReference type="PANTHER" id="PTHR34857:SF2">
    <property type="entry name" value="SLL0384 PROTEIN"/>
    <property type="match status" value="1"/>
</dbReference>
<feature type="transmembrane region" description="Helical" evidence="6">
    <location>
        <begin position="145"/>
        <end position="163"/>
    </location>
</feature>
<dbReference type="InterPro" id="IPR051611">
    <property type="entry name" value="ECF_transporter_component"/>
</dbReference>
<evidence type="ECO:0000256" key="4">
    <source>
        <dbReference type="ARBA" id="ARBA00022989"/>
    </source>
</evidence>
<protein>
    <submittedName>
        <fullName evidence="7">Energy-coupling factor transporter transmembrane component T</fullName>
    </submittedName>
</protein>
<evidence type="ECO:0000256" key="6">
    <source>
        <dbReference type="SAM" id="Phobius"/>
    </source>
</evidence>
<evidence type="ECO:0000256" key="2">
    <source>
        <dbReference type="ARBA" id="ARBA00022475"/>
    </source>
</evidence>
<sequence length="301" mass="33955">MNSLYIPKDSLIHSLDPRTKMIFVVFVVISSFILNDPALQLLFLAALFPLVVISKLVTPYLISIQFLLLFAVLIMTVHGIYNPIGETPVFEIFGGLTFKYESMVYAAVMSFRILVIGTAAVLFVMTTHPSDMASALVKWKVPHSFAFILLSTFQIIPIIAREAKIVMEAQQARCLDAKGSIIQRVKNLVPIFAPLFIITFMKVHQLSYVLECRAFSREGTKTSLRDTKIGSKDYFFLLGILIVLAFEVYVRMFMIESLNLTTDALLTYSLIGTWILFGFMIAKFLFKRIQVYMGGLADARS</sequence>
<dbReference type="Proteomes" id="UP001221597">
    <property type="component" value="Chromosome"/>
</dbReference>
<keyword evidence="4 6" id="KW-1133">Transmembrane helix</keyword>
<evidence type="ECO:0000313" key="7">
    <source>
        <dbReference type="EMBL" id="WFT74274.1"/>
    </source>
</evidence>
<dbReference type="InterPro" id="IPR003339">
    <property type="entry name" value="ABC/ECF_trnsptr_transmembrane"/>
</dbReference>
<evidence type="ECO:0000313" key="8">
    <source>
        <dbReference type="Proteomes" id="UP001221597"/>
    </source>
</evidence>